<dbReference type="InterPro" id="IPR007110">
    <property type="entry name" value="Ig-like_dom"/>
</dbReference>
<dbReference type="PANTHER" id="PTHR23278">
    <property type="entry name" value="SIDESTEP PROTEIN"/>
    <property type="match status" value="1"/>
</dbReference>
<evidence type="ECO:0000256" key="1">
    <source>
        <dbReference type="SAM" id="SignalP"/>
    </source>
</evidence>
<dbReference type="RefSeq" id="XP_022255983.1">
    <property type="nucleotide sequence ID" value="XM_022400275.1"/>
</dbReference>
<evidence type="ECO:0000313" key="3">
    <source>
        <dbReference type="Proteomes" id="UP000694941"/>
    </source>
</evidence>
<reference evidence="4" key="1">
    <citation type="submission" date="2025-08" db="UniProtKB">
        <authorList>
            <consortium name="RefSeq"/>
        </authorList>
    </citation>
    <scope>IDENTIFICATION</scope>
    <source>
        <tissue evidence="4">Muscle</tissue>
    </source>
</reference>
<dbReference type="InterPro" id="IPR013106">
    <property type="entry name" value="Ig_V-set"/>
</dbReference>
<dbReference type="GeneID" id="111088928"/>
<dbReference type="SMART" id="SM00409">
    <property type="entry name" value="IG"/>
    <property type="match status" value="1"/>
</dbReference>
<organism evidence="3 4">
    <name type="scientific">Limulus polyphemus</name>
    <name type="common">Atlantic horseshoe crab</name>
    <dbReference type="NCBI Taxonomy" id="6850"/>
    <lineage>
        <taxon>Eukaryota</taxon>
        <taxon>Metazoa</taxon>
        <taxon>Ecdysozoa</taxon>
        <taxon>Arthropoda</taxon>
        <taxon>Chelicerata</taxon>
        <taxon>Merostomata</taxon>
        <taxon>Xiphosura</taxon>
        <taxon>Limulidae</taxon>
        <taxon>Limulus</taxon>
    </lineage>
</organism>
<dbReference type="Pfam" id="PF07686">
    <property type="entry name" value="V-set"/>
    <property type="match status" value="1"/>
</dbReference>
<proteinExistence type="predicted"/>
<keyword evidence="3" id="KW-1185">Reference proteome</keyword>
<dbReference type="InterPro" id="IPR013783">
    <property type="entry name" value="Ig-like_fold"/>
</dbReference>
<sequence length="141" mass="15731">MKKLKFCTFFSSFLLWIHAPESLGQSSEPPISLKGVQGKDVELPCNISPLTPDDEVALVLWYRDDSSTPFYSLDARRGGSPGHGRHSSSDSYATRTYFSTVSKPATLQLATVTKEDKGTYICRVDFKKARTRYSEISLSII</sequence>
<dbReference type="Gene3D" id="2.60.40.10">
    <property type="entry name" value="Immunoglobulins"/>
    <property type="match status" value="1"/>
</dbReference>
<evidence type="ECO:0000313" key="4">
    <source>
        <dbReference type="RefSeq" id="XP_022255983.1"/>
    </source>
</evidence>
<dbReference type="InterPro" id="IPR003599">
    <property type="entry name" value="Ig_sub"/>
</dbReference>
<keyword evidence="1" id="KW-0732">Signal</keyword>
<feature type="chain" id="PRO_5046925833" evidence="1">
    <location>
        <begin position="25"/>
        <end position="141"/>
    </location>
</feature>
<gene>
    <name evidence="4" type="primary">LOC111088928</name>
</gene>
<evidence type="ECO:0000259" key="2">
    <source>
        <dbReference type="PROSITE" id="PS50835"/>
    </source>
</evidence>
<accession>A0ABM1TJC7</accession>
<dbReference type="Proteomes" id="UP000694941">
    <property type="component" value="Unplaced"/>
</dbReference>
<dbReference type="PANTHER" id="PTHR23278:SF19">
    <property type="entry name" value="OBSCURIN"/>
    <property type="match status" value="1"/>
</dbReference>
<name>A0ABM1TJC7_LIMPO</name>
<dbReference type="PROSITE" id="PS50835">
    <property type="entry name" value="IG_LIKE"/>
    <property type="match status" value="1"/>
</dbReference>
<protein>
    <submittedName>
        <fullName evidence="4">Uncharacterized protein LOC111088928</fullName>
    </submittedName>
</protein>
<feature type="non-terminal residue" evidence="4">
    <location>
        <position position="141"/>
    </location>
</feature>
<dbReference type="InterPro" id="IPR036179">
    <property type="entry name" value="Ig-like_dom_sf"/>
</dbReference>
<feature type="signal peptide" evidence="1">
    <location>
        <begin position="1"/>
        <end position="24"/>
    </location>
</feature>
<dbReference type="SUPFAM" id="SSF48726">
    <property type="entry name" value="Immunoglobulin"/>
    <property type="match status" value="1"/>
</dbReference>
<feature type="domain" description="Ig-like" evidence="2">
    <location>
        <begin position="20"/>
        <end position="139"/>
    </location>
</feature>